<keyword evidence="2" id="KW-1185">Reference proteome</keyword>
<sequence>MPALLEGDHALLMQAALPVCDRYGLVLAGGYAIKAHGLVTRPSDDIDFATASSAPMEEIVNALAHTYQQAGLETSVISAQDRKGHLLVRFPHSTRYRIDILKEPLNHPPSIMSFGPVLSMEDAVALKVGALHDRGLPRDLIDVHAATEYFSDAELAAMARRVLGEDFFPEDLRDQLEHAAVYQDEEFAVYGCGPDEINAMRAWAQQWADRLGLELAENELWTDKTSD</sequence>
<dbReference type="InterPro" id="IPR014942">
    <property type="entry name" value="AbiEii"/>
</dbReference>
<dbReference type="Pfam" id="PF08843">
    <property type="entry name" value="AbiEii"/>
    <property type="match status" value="1"/>
</dbReference>
<gene>
    <name evidence="1" type="ORF">Mth01_28740</name>
</gene>
<organism evidence="1 2">
    <name type="scientific">Sphaerimonospora thailandensis</name>
    <dbReference type="NCBI Taxonomy" id="795644"/>
    <lineage>
        <taxon>Bacteria</taxon>
        <taxon>Bacillati</taxon>
        <taxon>Actinomycetota</taxon>
        <taxon>Actinomycetes</taxon>
        <taxon>Streptosporangiales</taxon>
        <taxon>Streptosporangiaceae</taxon>
        <taxon>Sphaerimonospora</taxon>
    </lineage>
</organism>
<accession>A0A8J3W097</accession>
<dbReference type="AlphaFoldDB" id="A0A8J3W097"/>
<dbReference type="EMBL" id="BOOG01000024">
    <property type="protein sequence ID" value="GIH70621.1"/>
    <property type="molecule type" value="Genomic_DNA"/>
</dbReference>
<dbReference type="Proteomes" id="UP000610966">
    <property type="component" value="Unassembled WGS sequence"/>
</dbReference>
<evidence type="ECO:0008006" key="3">
    <source>
        <dbReference type="Google" id="ProtNLM"/>
    </source>
</evidence>
<protein>
    <recommendedName>
        <fullName evidence="3">Nucleotidyltransferase AbiEii toxin of type IV toxin-antitoxin system</fullName>
    </recommendedName>
</protein>
<dbReference type="RefSeq" id="WP_204016340.1">
    <property type="nucleotide sequence ID" value="NZ_BOOG01000024.1"/>
</dbReference>
<reference evidence="1" key="1">
    <citation type="submission" date="2021-01" db="EMBL/GenBank/DDBJ databases">
        <title>Whole genome shotgun sequence of Sphaerimonospora thailandensis NBRC 107569.</title>
        <authorList>
            <person name="Komaki H."/>
            <person name="Tamura T."/>
        </authorList>
    </citation>
    <scope>NUCLEOTIDE SEQUENCE</scope>
    <source>
        <strain evidence="1">NBRC 107569</strain>
    </source>
</reference>
<evidence type="ECO:0000313" key="2">
    <source>
        <dbReference type="Proteomes" id="UP000610966"/>
    </source>
</evidence>
<name>A0A8J3W097_9ACTN</name>
<comment type="caution">
    <text evidence="1">The sequence shown here is derived from an EMBL/GenBank/DDBJ whole genome shotgun (WGS) entry which is preliminary data.</text>
</comment>
<evidence type="ECO:0000313" key="1">
    <source>
        <dbReference type="EMBL" id="GIH70621.1"/>
    </source>
</evidence>
<proteinExistence type="predicted"/>